<sequence>MSTAQTQAAGTRRRPVGQAEVVALVVLTILVSGRWLVPLLDHPSLATWSTIFVAIVIQSTPFLVVGVLLSAVISALLSDRLLARVVPRNPALGVPVAGLAGIGLPGCECAAVPIAGSLMRRGIAPAVALTFLLAAPAVNPAVLVSTAVAFPGRPEMVVARFVASLLTAVLVGWWVLSRGARLPITKRLEAFGADMSTRERFVETVRHDFLHAAGFLVIGAILAAGINTFVPRTIVDTVAGQALLGILTLAAFAFLVALCSESDAFVAASFTAFSDTAKLVFLVVGPAMDVKLASMEAGTFGGAFARQFVPVVVGTAILCAVGVGWWLL</sequence>
<dbReference type="InterPro" id="IPR052923">
    <property type="entry name" value="UPF0718"/>
</dbReference>
<keyword evidence="9" id="KW-1185">Reference proteome</keyword>
<feature type="transmembrane region" description="Helical" evidence="7">
    <location>
        <begin position="156"/>
        <end position="176"/>
    </location>
</feature>
<comment type="similarity">
    <text evidence="2">Belongs to the UPF0718 family.</text>
</comment>
<evidence type="ECO:0000256" key="2">
    <source>
        <dbReference type="ARBA" id="ARBA00006386"/>
    </source>
</evidence>
<evidence type="ECO:0000313" key="8">
    <source>
        <dbReference type="EMBL" id="MFB9314587.1"/>
    </source>
</evidence>
<name>A0ABV5KCX1_9ACTN</name>
<feature type="transmembrane region" description="Helical" evidence="7">
    <location>
        <begin position="126"/>
        <end position="150"/>
    </location>
</feature>
<feature type="transmembrane region" description="Helical" evidence="7">
    <location>
        <begin position="52"/>
        <end position="78"/>
    </location>
</feature>
<comment type="subcellular location">
    <subcellularLocation>
        <location evidence="1">Cell membrane</location>
        <topology evidence="1">Multi-pass membrane protein</topology>
    </subcellularLocation>
</comment>
<evidence type="ECO:0000256" key="3">
    <source>
        <dbReference type="ARBA" id="ARBA00022475"/>
    </source>
</evidence>
<dbReference type="Pfam" id="PF03773">
    <property type="entry name" value="ArsP_1"/>
    <property type="match status" value="1"/>
</dbReference>
<dbReference type="EMBL" id="JBHMDG010000022">
    <property type="protein sequence ID" value="MFB9314587.1"/>
    <property type="molecule type" value="Genomic_DNA"/>
</dbReference>
<evidence type="ECO:0000256" key="5">
    <source>
        <dbReference type="ARBA" id="ARBA00022989"/>
    </source>
</evidence>
<reference evidence="8 9" key="1">
    <citation type="submission" date="2024-09" db="EMBL/GenBank/DDBJ databases">
        <authorList>
            <person name="Sun Q."/>
            <person name="Mori K."/>
        </authorList>
    </citation>
    <scope>NUCLEOTIDE SEQUENCE [LARGE SCALE GENOMIC DNA]</scope>
    <source>
        <strain evidence="8 9">JCM 9626</strain>
    </source>
</reference>
<comment type="caution">
    <text evidence="8">The sequence shown here is derived from an EMBL/GenBank/DDBJ whole genome shotgun (WGS) entry which is preliminary data.</text>
</comment>
<feature type="transmembrane region" description="Helical" evidence="7">
    <location>
        <begin position="209"/>
        <end position="226"/>
    </location>
</feature>
<gene>
    <name evidence="8" type="ORF">ACFFRI_16135</name>
</gene>
<feature type="transmembrane region" description="Helical" evidence="7">
    <location>
        <begin position="238"/>
        <end position="258"/>
    </location>
</feature>
<keyword evidence="5 7" id="KW-1133">Transmembrane helix</keyword>
<feature type="transmembrane region" description="Helical" evidence="7">
    <location>
        <begin position="308"/>
        <end position="327"/>
    </location>
</feature>
<proteinExistence type="inferred from homology"/>
<organism evidence="8 9">
    <name type="scientific">Nocardioides plantarum</name>
    <dbReference type="NCBI Taxonomy" id="29299"/>
    <lineage>
        <taxon>Bacteria</taxon>
        <taxon>Bacillati</taxon>
        <taxon>Actinomycetota</taxon>
        <taxon>Actinomycetes</taxon>
        <taxon>Propionibacteriales</taxon>
        <taxon>Nocardioidaceae</taxon>
        <taxon>Nocardioides</taxon>
    </lineage>
</organism>
<evidence type="ECO:0000256" key="6">
    <source>
        <dbReference type="ARBA" id="ARBA00023136"/>
    </source>
</evidence>
<evidence type="ECO:0000313" key="9">
    <source>
        <dbReference type="Proteomes" id="UP001589750"/>
    </source>
</evidence>
<dbReference type="Proteomes" id="UP001589750">
    <property type="component" value="Unassembled WGS sequence"/>
</dbReference>
<accession>A0ABV5KCX1</accession>
<keyword evidence="3" id="KW-1003">Cell membrane</keyword>
<keyword evidence="4 7" id="KW-0812">Transmembrane</keyword>
<dbReference type="RefSeq" id="WP_140011156.1">
    <property type="nucleotide sequence ID" value="NZ_JBHMDG010000022.1"/>
</dbReference>
<evidence type="ECO:0000256" key="4">
    <source>
        <dbReference type="ARBA" id="ARBA00022692"/>
    </source>
</evidence>
<feature type="transmembrane region" description="Helical" evidence="7">
    <location>
        <begin position="265"/>
        <end position="288"/>
    </location>
</feature>
<evidence type="ECO:0000256" key="1">
    <source>
        <dbReference type="ARBA" id="ARBA00004651"/>
    </source>
</evidence>
<feature type="transmembrane region" description="Helical" evidence="7">
    <location>
        <begin position="21"/>
        <end position="40"/>
    </location>
</feature>
<keyword evidence="6 7" id="KW-0472">Membrane</keyword>
<evidence type="ECO:0000256" key="7">
    <source>
        <dbReference type="SAM" id="Phobius"/>
    </source>
</evidence>
<dbReference type="PANTHER" id="PTHR34184">
    <property type="entry name" value="UPF0718 PROTEIN YCGR"/>
    <property type="match status" value="1"/>
</dbReference>
<protein>
    <submittedName>
        <fullName evidence="8">Permease</fullName>
    </submittedName>
</protein>
<dbReference type="PANTHER" id="PTHR34184:SF4">
    <property type="entry name" value="UPF0718 PROTEIN YCGR"/>
    <property type="match status" value="1"/>
</dbReference>
<dbReference type="InterPro" id="IPR005524">
    <property type="entry name" value="DUF318"/>
</dbReference>